<evidence type="ECO:0000259" key="3">
    <source>
        <dbReference type="Pfam" id="PF04216"/>
    </source>
</evidence>
<dbReference type="InterPro" id="IPR006452">
    <property type="entry name" value="Formate_DH_accessory"/>
</dbReference>
<keyword evidence="1 2" id="KW-0963">Cytoplasm</keyword>
<evidence type="ECO:0000313" key="6">
    <source>
        <dbReference type="EMBL" id="NIX77486.1"/>
    </source>
</evidence>
<dbReference type="SUPFAM" id="SSF144020">
    <property type="entry name" value="FdhE-like"/>
    <property type="match status" value="1"/>
</dbReference>
<name>A0ABX0VDF4_9HYPH</name>
<keyword evidence="7" id="KW-1185">Reference proteome</keyword>
<comment type="similarity">
    <text evidence="2">Belongs to the FdhE family.</text>
</comment>
<dbReference type="Proteomes" id="UP000707352">
    <property type="component" value="Unassembled WGS sequence"/>
</dbReference>
<reference evidence="6 7" key="1">
    <citation type="submission" date="2020-03" db="EMBL/GenBank/DDBJ databases">
        <title>The genome sequence of Microvirga sp. c23x22.</title>
        <authorList>
            <person name="Zhang X."/>
        </authorList>
    </citation>
    <scope>NUCLEOTIDE SEQUENCE [LARGE SCALE GENOMIC DNA]</scope>
    <source>
        <strain evidence="7">c23x22</strain>
    </source>
</reference>
<accession>A0ABX0VDF4</accession>
<protein>
    <recommendedName>
        <fullName evidence="2">Protein FdhE homolog</fullName>
    </recommendedName>
</protein>
<dbReference type="InterPro" id="IPR024064">
    <property type="entry name" value="FdhE-like_sf"/>
</dbReference>
<dbReference type="RefSeq" id="WP_167673398.1">
    <property type="nucleotide sequence ID" value="NZ_JAATJS010000004.1"/>
</dbReference>
<comment type="function">
    <text evidence="2">Necessary for formate dehydrogenase activity.</text>
</comment>
<evidence type="ECO:0000259" key="5">
    <source>
        <dbReference type="Pfam" id="PF24860"/>
    </source>
</evidence>
<proteinExistence type="inferred from homology"/>
<feature type="domain" description="FdhE C-terminal" evidence="5">
    <location>
        <begin position="224"/>
        <end position="300"/>
    </location>
</feature>
<dbReference type="Gene3D" id="3.90.1670.10">
    <property type="entry name" value="FdhE-like domain"/>
    <property type="match status" value="1"/>
</dbReference>
<evidence type="ECO:0000256" key="2">
    <source>
        <dbReference type="HAMAP-Rule" id="MF_00611"/>
    </source>
</evidence>
<dbReference type="Pfam" id="PF04216">
    <property type="entry name" value="FdhE_N"/>
    <property type="match status" value="1"/>
</dbReference>
<dbReference type="CDD" id="cd16341">
    <property type="entry name" value="FdhE"/>
    <property type="match status" value="1"/>
</dbReference>
<evidence type="ECO:0000256" key="1">
    <source>
        <dbReference type="ARBA" id="ARBA00022490"/>
    </source>
</evidence>
<dbReference type="PANTHER" id="PTHR37689">
    <property type="entry name" value="PROTEIN FDHE"/>
    <property type="match status" value="1"/>
</dbReference>
<gene>
    <name evidence="2 6" type="primary">fdhE</name>
    <name evidence="6" type="ORF">HB375_12820</name>
</gene>
<evidence type="ECO:0000313" key="7">
    <source>
        <dbReference type="Proteomes" id="UP000707352"/>
    </source>
</evidence>
<dbReference type="NCBIfam" id="TIGR01562">
    <property type="entry name" value="FdhE"/>
    <property type="match status" value="1"/>
</dbReference>
<dbReference type="Pfam" id="PF24860">
    <property type="entry name" value="FdhE_C"/>
    <property type="match status" value="1"/>
</dbReference>
<dbReference type="PIRSF" id="PIRSF018296">
    <property type="entry name" value="Format_dh_formtn"/>
    <property type="match status" value="1"/>
</dbReference>
<comment type="caution">
    <text evidence="6">The sequence shown here is derived from an EMBL/GenBank/DDBJ whole genome shotgun (WGS) entry which is preliminary data.</text>
</comment>
<feature type="domain" description="FdhE N-terminal" evidence="3">
    <location>
        <begin position="18"/>
        <end position="181"/>
    </location>
</feature>
<evidence type="ECO:0000259" key="4">
    <source>
        <dbReference type="Pfam" id="PF24859"/>
    </source>
</evidence>
<dbReference type="InterPro" id="IPR056774">
    <property type="entry name" value="FdhE_N"/>
</dbReference>
<dbReference type="EMBL" id="JAATJS010000004">
    <property type="protein sequence ID" value="NIX77486.1"/>
    <property type="molecule type" value="Genomic_DNA"/>
</dbReference>
<dbReference type="InterPro" id="IPR056797">
    <property type="entry name" value="FdhE_central"/>
</dbReference>
<organism evidence="6 7">
    <name type="scientific">Microvirga terricola</name>
    <dbReference type="NCBI Taxonomy" id="2719797"/>
    <lineage>
        <taxon>Bacteria</taxon>
        <taxon>Pseudomonadati</taxon>
        <taxon>Pseudomonadota</taxon>
        <taxon>Alphaproteobacteria</taxon>
        <taxon>Hyphomicrobiales</taxon>
        <taxon>Methylobacteriaceae</taxon>
        <taxon>Microvirga</taxon>
    </lineage>
</organism>
<dbReference type="HAMAP" id="MF_00611">
    <property type="entry name" value="FdeH"/>
    <property type="match status" value="1"/>
</dbReference>
<dbReference type="Pfam" id="PF24859">
    <property type="entry name" value="FdhE_central"/>
    <property type="match status" value="1"/>
</dbReference>
<feature type="domain" description="FdhE central" evidence="4">
    <location>
        <begin position="185"/>
        <end position="223"/>
    </location>
</feature>
<dbReference type="InterPro" id="IPR056796">
    <property type="entry name" value="FdhE_C"/>
</dbReference>
<dbReference type="PANTHER" id="PTHR37689:SF1">
    <property type="entry name" value="PROTEIN FDHE"/>
    <property type="match status" value="1"/>
</dbReference>
<comment type="subcellular location">
    <subcellularLocation>
        <location evidence="2">Cytoplasm</location>
    </subcellularLocation>
</comment>
<sequence>MTSSLQPDPSAIGRIPAPPFARLPDPEVMFAQRAKRLLALAEVSDLGAYLSFVAALAQAQHDIQSQLPEPSLPDEDALARAREFAMPPIDRSGLSLDPAVARTLDLMFDAAASIDKPKEAEVALGVVRQAGPGTVTAMIRNVLSEAIPADAIAEHAYVAGGLQAHVARLAARLDGEKLVRVSDGVCPACGGPPVSSLIVGWMGAEGARYCCCSLCGTFWNVVRIKCVLCSSTKGVGYREIDGGPGTIKAECCDTCHGYVKVFYQQKDVSLDPVADDIASLGLDLLLRDSEYRRGSFNPFLLGF</sequence>